<sequence length="105" mass="11828">MLVGKYTKGTLMLCSIYKSPKKEGTYLYVEKKDDFSQVPEALLKMFGRPVLVMTMSLAGKTLANVDIEKVQAALKDNGFFLQLPPPPENLLESYKARKAARQEQQ</sequence>
<name>A0A1M5EVH7_VIBGA</name>
<evidence type="ECO:0000256" key="1">
    <source>
        <dbReference type="HAMAP-Rule" id="MF_01866"/>
    </source>
</evidence>
<dbReference type="Gene3D" id="3.10.510.20">
    <property type="entry name" value="YcgL domain"/>
    <property type="match status" value="1"/>
</dbReference>
<evidence type="ECO:0000313" key="3">
    <source>
        <dbReference type="EMBL" id="SHF83243.1"/>
    </source>
</evidence>
<protein>
    <recommendedName>
        <fullName evidence="1">YcgL domain-containing protein SAMN02745781_03272</fullName>
    </recommendedName>
</protein>
<dbReference type="EMBL" id="FQUH01000018">
    <property type="protein sequence ID" value="SHF83243.1"/>
    <property type="molecule type" value="Genomic_DNA"/>
</dbReference>
<proteinExistence type="inferred from homology"/>
<gene>
    <name evidence="3" type="ORF">SAMN02745781_03272</name>
</gene>
<dbReference type="PROSITE" id="PS51648">
    <property type="entry name" value="YCGL"/>
    <property type="match status" value="1"/>
</dbReference>
<dbReference type="Proteomes" id="UP000184159">
    <property type="component" value="Unassembled WGS sequence"/>
</dbReference>
<accession>A0A1M5EVH7</accession>
<dbReference type="PANTHER" id="PTHR38109:SF1">
    <property type="entry name" value="PROTEIN YCGL"/>
    <property type="match status" value="1"/>
</dbReference>
<reference evidence="4" key="1">
    <citation type="submission" date="2016-11" db="EMBL/GenBank/DDBJ databases">
        <authorList>
            <person name="Varghese N."/>
            <person name="Submissions S."/>
        </authorList>
    </citation>
    <scope>NUCLEOTIDE SEQUENCE [LARGE SCALE GENOMIC DNA]</scope>
    <source>
        <strain evidence="4">DSM 21264</strain>
    </source>
</reference>
<organism evidence="3 4">
    <name type="scientific">Vibrio gazogenes DSM 21264 = NBRC 103151</name>
    <dbReference type="NCBI Taxonomy" id="1123492"/>
    <lineage>
        <taxon>Bacteria</taxon>
        <taxon>Pseudomonadati</taxon>
        <taxon>Pseudomonadota</taxon>
        <taxon>Gammaproteobacteria</taxon>
        <taxon>Vibrionales</taxon>
        <taxon>Vibrionaceae</taxon>
        <taxon>Vibrio</taxon>
    </lineage>
</organism>
<dbReference type="SUPFAM" id="SSF160191">
    <property type="entry name" value="YcgL-like"/>
    <property type="match status" value="1"/>
</dbReference>
<evidence type="ECO:0000313" key="4">
    <source>
        <dbReference type="Proteomes" id="UP000184159"/>
    </source>
</evidence>
<dbReference type="InterPro" id="IPR038068">
    <property type="entry name" value="YcgL-like_sf"/>
</dbReference>
<dbReference type="HAMAP" id="MF_01866">
    <property type="entry name" value="UPF0745"/>
    <property type="match status" value="1"/>
</dbReference>
<dbReference type="AlphaFoldDB" id="A0A1M5EVH7"/>
<dbReference type="InterPro" id="IPR027354">
    <property type="entry name" value="YcgL_dom"/>
</dbReference>
<evidence type="ECO:0000259" key="2">
    <source>
        <dbReference type="PROSITE" id="PS51648"/>
    </source>
</evidence>
<dbReference type="Pfam" id="PF05166">
    <property type="entry name" value="YcgL"/>
    <property type="match status" value="1"/>
</dbReference>
<keyword evidence="4" id="KW-1185">Reference proteome</keyword>
<dbReference type="PANTHER" id="PTHR38109">
    <property type="entry name" value="PROTEIN YCGL"/>
    <property type="match status" value="1"/>
</dbReference>
<feature type="domain" description="YcgL" evidence="2">
    <location>
        <begin position="12"/>
        <end position="95"/>
    </location>
</feature>